<keyword evidence="1" id="KW-0449">Lipoprotein</keyword>
<dbReference type="PROSITE" id="PS51257">
    <property type="entry name" value="PROKAR_LIPOPROTEIN"/>
    <property type="match status" value="1"/>
</dbReference>
<comment type="caution">
    <text evidence="1">The sequence shown here is derived from an EMBL/GenBank/DDBJ whole genome shotgun (WGS) entry which is preliminary data.</text>
</comment>
<dbReference type="InterPro" id="IPR025634">
    <property type="entry name" value="DUF4292"/>
</dbReference>
<evidence type="ECO:0000313" key="2">
    <source>
        <dbReference type="Proteomes" id="UP000584867"/>
    </source>
</evidence>
<dbReference type="Proteomes" id="UP000584867">
    <property type="component" value="Unassembled WGS sequence"/>
</dbReference>
<accession>A0A7W7ZSM6</accession>
<gene>
    <name evidence="1" type="ORF">HDF15_003402</name>
</gene>
<evidence type="ECO:0000313" key="1">
    <source>
        <dbReference type="EMBL" id="MBB5065039.1"/>
    </source>
</evidence>
<dbReference type="Gene3D" id="2.50.20.10">
    <property type="entry name" value="Lipoprotein localisation LolA/LolB/LppX"/>
    <property type="match status" value="1"/>
</dbReference>
<dbReference type="RefSeq" id="WP_184257420.1">
    <property type="nucleotide sequence ID" value="NZ_JACHIO010000014.1"/>
</dbReference>
<organism evidence="1 2">
    <name type="scientific">Granulicella mallensis</name>
    <dbReference type="NCBI Taxonomy" id="940614"/>
    <lineage>
        <taxon>Bacteria</taxon>
        <taxon>Pseudomonadati</taxon>
        <taxon>Acidobacteriota</taxon>
        <taxon>Terriglobia</taxon>
        <taxon>Terriglobales</taxon>
        <taxon>Acidobacteriaceae</taxon>
        <taxon>Granulicella</taxon>
    </lineage>
</organism>
<proteinExistence type="predicted"/>
<protein>
    <submittedName>
        <fullName evidence="1">Outer membrane lipoprotein-sorting protein</fullName>
    </submittedName>
</protein>
<dbReference type="EMBL" id="JACHIO010000014">
    <property type="protein sequence ID" value="MBB5065039.1"/>
    <property type="molecule type" value="Genomic_DNA"/>
</dbReference>
<dbReference type="Pfam" id="PF14125">
    <property type="entry name" value="DUF4292"/>
    <property type="match status" value="1"/>
</dbReference>
<sequence>MKRSQAFPLLFVLLSTGLTGCYRTTRIVQKTQAPEVYRSAGVEQLQKEVSDRDAAIKTLNASVLITATTGGGKEGKVVQYTSFRGFIFVRKPHDLRVILKIPIIGSEGLDMVSNGDTFTMMNWSSHGDVWRQGSNTVTKPSKNGLENLRPPVFFDSFMIPGVGADEFVTLTESTRVLQLDNKHHEAIEEPDYELTIMKKKDGNPAILQRTRTIHINRVTMLPFQQDIYNADGQVETQATYDHYQPYGDQQFPALITIKRPLDEYSLKVEITKLALNEKLDNDQFELPIPPGVTVQKLD</sequence>
<dbReference type="AlphaFoldDB" id="A0A7W7ZSM6"/>
<name>A0A7W7ZSM6_9BACT</name>
<reference evidence="1 2" key="1">
    <citation type="submission" date="2020-08" db="EMBL/GenBank/DDBJ databases">
        <title>Genomic Encyclopedia of Type Strains, Phase IV (KMG-V): Genome sequencing to study the core and pangenomes of soil and plant-associated prokaryotes.</title>
        <authorList>
            <person name="Whitman W."/>
        </authorList>
    </citation>
    <scope>NUCLEOTIDE SEQUENCE [LARGE SCALE GENOMIC DNA]</scope>
    <source>
        <strain evidence="1 2">X5P3</strain>
    </source>
</reference>